<dbReference type="EMBL" id="VHIQ01000003">
    <property type="protein sequence ID" value="TPV34032.1"/>
    <property type="molecule type" value="Genomic_DNA"/>
</dbReference>
<keyword evidence="3" id="KW-1185">Reference proteome</keyword>
<dbReference type="OrthoDB" id="1179726at2"/>
<name>A0A506PLF3_9FLAO</name>
<evidence type="ECO:0000256" key="1">
    <source>
        <dbReference type="SAM" id="Phobius"/>
    </source>
</evidence>
<dbReference type="AlphaFoldDB" id="A0A506PLF3"/>
<keyword evidence="1" id="KW-1133">Transmembrane helix</keyword>
<keyword evidence="1" id="KW-0472">Membrane</keyword>
<comment type="caution">
    <text evidence="2">The sequence shown here is derived from an EMBL/GenBank/DDBJ whole genome shotgun (WGS) entry which is preliminary data.</text>
</comment>
<feature type="transmembrane region" description="Helical" evidence="1">
    <location>
        <begin position="38"/>
        <end position="60"/>
    </location>
</feature>
<sequence>MFTNGQITFGILFAIAFIIVMIYTYRKDMKLHRKYYKGSVWILIAFIAFIAFIGFVKFVFM</sequence>
<dbReference type="Proteomes" id="UP000317332">
    <property type="component" value="Unassembled WGS sequence"/>
</dbReference>
<keyword evidence="1" id="KW-0812">Transmembrane</keyword>
<proteinExistence type="predicted"/>
<reference evidence="2 3" key="1">
    <citation type="submission" date="2019-06" db="EMBL/GenBank/DDBJ databases">
        <title>Flavobacteriaceae Paucihalobacterium erythroidium CWB-1, complete genome.</title>
        <authorList>
            <person name="Wu S."/>
        </authorList>
    </citation>
    <scope>NUCLEOTIDE SEQUENCE [LARGE SCALE GENOMIC DNA]</scope>
    <source>
        <strain evidence="2 3">CWB-1</strain>
    </source>
</reference>
<evidence type="ECO:0000313" key="3">
    <source>
        <dbReference type="Proteomes" id="UP000317332"/>
    </source>
</evidence>
<protein>
    <submittedName>
        <fullName evidence="2">Uncharacterized protein</fullName>
    </submittedName>
</protein>
<organism evidence="2 3">
    <name type="scientific">Paucihalobacter ruber</name>
    <dbReference type="NCBI Taxonomy" id="2567861"/>
    <lineage>
        <taxon>Bacteria</taxon>
        <taxon>Pseudomonadati</taxon>
        <taxon>Bacteroidota</taxon>
        <taxon>Flavobacteriia</taxon>
        <taxon>Flavobacteriales</taxon>
        <taxon>Flavobacteriaceae</taxon>
        <taxon>Paucihalobacter</taxon>
    </lineage>
</organism>
<accession>A0A506PLF3</accession>
<feature type="transmembrane region" description="Helical" evidence="1">
    <location>
        <begin position="6"/>
        <end position="26"/>
    </location>
</feature>
<dbReference type="RefSeq" id="WP_140989929.1">
    <property type="nucleotide sequence ID" value="NZ_VHIQ01000003.1"/>
</dbReference>
<gene>
    <name evidence="2" type="ORF">FJ651_07690</name>
</gene>
<evidence type="ECO:0000313" key="2">
    <source>
        <dbReference type="EMBL" id="TPV34032.1"/>
    </source>
</evidence>